<accession>X1JVQ2</accession>
<protein>
    <submittedName>
        <fullName evidence="1">Uncharacterized protein</fullName>
    </submittedName>
</protein>
<sequence>PPLYLWICKVDGVVKPVTVSAWQDEWTLLLTVPEIPDLPGRVTLKYDKPHENLRTTWDKQWEPWGPILSKRIPYLWEDILVVDIVNKRVGIERMEPLYSLDVDEIGNSAGDFKIQPDVQGNVALFGDTNVDDDSHGKRLIIHRKAEEGNEYFQFFISQIGVGVFQCSNRVSFEALAGYVHFASAADRDIYFDAGGCFYFRDKDAANAVRASLNSANGNFDVTGVYKVDDVQVVGVQGAAVADATGADDVVARLNELLARVRAHGLIAT</sequence>
<gene>
    <name evidence="1" type="ORF">S06H3_01785</name>
</gene>
<dbReference type="AlphaFoldDB" id="X1JVQ2"/>
<feature type="non-terminal residue" evidence="1">
    <location>
        <position position="1"/>
    </location>
</feature>
<dbReference type="EMBL" id="BARV01000470">
    <property type="protein sequence ID" value="GAH98841.1"/>
    <property type="molecule type" value="Genomic_DNA"/>
</dbReference>
<reference evidence="1" key="1">
    <citation type="journal article" date="2014" name="Front. Microbiol.">
        <title>High frequency of phylogenetically diverse reductive dehalogenase-homologous genes in deep subseafloor sedimentary metagenomes.</title>
        <authorList>
            <person name="Kawai M."/>
            <person name="Futagami T."/>
            <person name="Toyoda A."/>
            <person name="Takaki Y."/>
            <person name="Nishi S."/>
            <person name="Hori S."/>
            <person name="Arai W."/>
            <person name="Tsubouchi T."/>
            <person name="Morono Y."/>
            <person name="Uchiyama I."/>
            <person name="Ito T."/>
            <person name="Fujiyama A."/>
            <person name="Inagaki F."/>
            <person name="Takami H."/>
        </authorList>
    </citation>
    <scope>NUCLEOTIDE SEQUENCE</scope>
    <source>
        <strain evidence="1">Expedition CK06-06</strain>
    </source>
</reference>
<organism evidence="1">
    <name type="scientific">marine sediment metagenome</name>
    <dbReference type="NCBI Taxonomy" id="412755"/>
    <lineage>
        <taxon>unclassified sequences</taxon>
        <taxon>metagenomes</taxon>
        <taxon>ecological metagenomes</taxon>
    </lineage>
</organism>
<proteinExistence type="predicted"/>
<evidence type="ECO:0000313" key="1">
    <source>
        <dbReference type="EMBL" id="GAH98841.1"/>
    </source>
</evidence>
<name>X1JVQ2_9ZZZZ</name>
<comment type="caution">
    <text evidence="1">The sequence shown here is derived from an EMBL/GenBank/DDBJ whole genome shotgun (WGS) entry which is preliminary data.</text>
</comment>